<proteinExistence type="inferred from homology"/>
<keyword evidence="2" id="KW-0560">Oxidoreductase</keyword>
<evidence type="ECO:0000256" key="1">
    <source>
        <dbReference type="ARBA" id="ARBA00006484"/>
    </source>
</evidence>
<organism evidence="3 4">
    <name type="scientific">Cellulomonas iranensis</name>
    <dbReference type="NCBI Taxonomy" id="76862"/>
    <lineage>
        <taxon>Bacteria</taxon>
        <taxon>Bacillati</taxon>
        <taxon>Actinomycetota</taxon>
        <taxon>Actinomycetes</taxon>
        <taxon>Micrococcales</taxon>
        <taxon>Cellulomonadaceae</taxon>
        <taxon>Cellulomonas</taxon>
    </lineage>
</organism>
<protein>
    <submittedName>
        <fullName evidence="3">NAD(P)-dependent dehydrogenase (Short-subunit alcohol dehydrogenase family)</fullName>
    </submittedName>
</protein>
<gene>
    <name evidence="3" type="ORF">JO380_001638</name>
</gene>
<keyword evidence="4" id="KW-1185">Reference proteome</keyword>
<dbReference type="RefSeq" id="WP_070319191.1">
    <property type="nucleotide sequence ID" value="NZ_JAUSVM010000001.1"/>
</dbReference>
<dbReference type="Proteomes" id="UP001240250">
    <property type="component" value="Unassembled WGS sequence"/>
</dbReference>
<evidence type="ECO:0000256" key="2">
    <source>
        <dbReference type="ARBA" id="ARBA00023002"/>
    </source>
</evidence>
<dbReference type="PANTHER" id="PTHR24320">
    <property type="entry name" value="RETINOL DEHYDROGENASE"/>
    <property type="match status" value="1"/>
</dbReference>
<sequence length="327" mass="33631">MPAPTSPRATTDAAVTAWDPHHLPDQTGRTVVVTGGSAGIGYFIAEQLAGAGAHVVIAARDADRAAAAQAAIAAQHPAAVTSVLPLDLASLDSVRRAADALADLERVDALVLNAAVMVLRTAGAATADGFDPVMGTGHLGNAALVAHALPVLARTPGARVVGTTSGLVRRFHPAIGDLATASRPLPSARPLTVGRRYVLSKAVHEAYFAELDRHLRATGSSTLALLSHPGVAIGSRSPLRPGVLDPRRADRGVEPLWGLVGAGKDAGAWSAVRAAADPHVESGQYWGPAGRITGLPVLGAGDPRYRDPALGRRVREETEELVGVRLP</sequence>
<name>A0ABU0GL00_9CELL</name>
<dbReference type="PANTHER" id="PTHR24320:SF148">
    <property type="entry name" value="NAD(P)-BINDING ROSSMANN-FOLD SUPERFAMILY PROTEIN"/>
    <property type="match status" value="1"/>
</dbReference>
<dbReference type="PRINTS" id="PR00081">
    <property type="entry name" value="GDHRDH"/>
</dbReference>
<evidence type="ECO:0000313" key="3">
    <source>
        <dbReference type="EMBL" id="MDQ0425257.1"/>
    </source>
</evidence>
<reference evidence="3 4" key="1">
    <citation type="submission" date="2023-07" db="EMBL/GenBank/DDBJ databases">
        <title>Sequencing the genomes of 1000 actinobacteria strains.</title>
        <authorList>
            <person name="Klenk H.-P."/>
        </authorList>
    </citation>
    <scope>NUCLEOTIDE SEQUENCE [LARGE SCALE GENOMIC DNA]</scope>
    <source>
        <strain evidence="3 4">DSM 14785</strain>
    </source>
</reference>
<accession>A0ABU0GL00</accession>
<evidence type="ECO:0000313" key="4">
    <source>
        <dbReference type="Proteomes" id="UP001240250"/>
    </source>
</evidence>
<comment type="caution">
    <text evidence="3">The sequence shown here is derived from an EMBL/GenBank/DDBJ whole genome shotgun (WGS) entry which is preliminary data.</text>
</comment>
<dbReference type="InterPro" id="IPR036291">
    <property type="entry name" value="NAD(P)-bd_dom_sf"/>
</dbReference>
<dbReference type="InterPro" id="IPR002347">
    <property type="entry name" value="SDR_fam"/>
</dbReference>
<dbReference type="SUPFAM" id="SSF51735">
    <property type="entry name" value="NAD(P)-binding Rossmann-fold domains"/>
    <property type="match status" value="1"/>
</dbReference>
<dbReference type="EMBL" id="JAUSVM010000001">
    <property type="protein sequence ID" value="MDQ0425257.1"/>
    <property type="molecule type" value="Genomic_DNA"/>
</dbReference>
<dbReference type="Gene3D" id="3.40.50.720">
    <property type="entry name" value="NAD(P)-binding Rossmann-like Domain"/>
    <property type="match status" value="1"/>
</dbReference>
<dbReference type="Pfam" id="PF00106">
    <property type="entry name" value="adh_short"/>
    <property type="match status" value="1"/>
</dbReference>
<comment type="similarity">
    <text evidence="1">Belongs to the short-chain dehydrogenases/reductases (SDR) family.</text>
</comment>